<organism evidence="2 3">
    <name type="scientific">Ovis ammon polii</name>
    <dbReference type="NCBI Taxonomy" id="230172"/>
    <lineage>
        <taxon>Eukaryota</taxon>
        <taxon>Metazoa</taxon>
        <taxon>Chordata</taxon>
        <taxon>Craniata</taxon>
        <taxon>Vertebrata</taxon>
        <taxon>Euteleostomi</taxon>
        <taxon>Mammalia</taxon>
        <taxon>Eutheria</taxon>
        <taxon>Laurasiatheria</taxon>
        <taxon>Artiodactyla</taxon>
        <taxon>Ruminantia</taxon>
        <taxon>Pecora</taxon>
        <taxon>Bovidae</taxon>
        <taxon>Caprinae</taxon>
        <taxon>Ovis</taxon>
    </lineage>
</organism>
<evidence type="ECO:0000313" key="2">
    <source>
        <dbReference type="EMBL" id="KAI4549244.1"/>
    </source>
</evidence>
<accession>A0AAD4URI2</accession>
<name>A0AAD4URI2_OVIAM</name>
<feature type="region of interest" description="Disordered" evidence="1">
    <location>
        <begin position="109"/>
        <end position="147"/>
    </location>
</feature>
<evidence type="ECO:0000313" key="3">
    <source>
        <dbReference type="Proteomes" id="UP001214576"/>
    </source>
</evidence>
<evidence type="ECO:0000256" key="1">
    <source>
        <dbReference type="SAM" id="MobiDB-lite"/>
    </source>
</evidence>
<sequence>MSKEQWLCRRRGSERSHSVIKVRRGSSEEIPFIQGKEQRLQFAAGAAVKRYHTPKGPFLNHISYIGRQILYHRDNWEAPMYGVNGHKSFPGGSNGKEFACNAGDLDSIPGSGISPGEGNGKPFQYSYPENSKNRGAWRATVHEVTKE</sequence>
<keyword evidence="3" id="KW-1185">Reference proteome</keyword>
<dbReference type="Proteomes" id="UP001214576">
    <property type="component" value="Unassembled WGS sequence"/>
</dbReference>
<protein>
    <submittedName>
        <fullName evidence="2">Uncharacterized protein</fullName>
    </submittedName>
</protein>
<dbReference type="EMBL" id="JAKZEL010000001">
    <property type="protein sequence ID" value="KAI4549244.1"/>
    <property type="molecule type" value="Genomic_DNA"/>
</dbReference>
<proteinExistence type="predicted"/>
<dbReference type="AlphaFoldDB" id="A0AAD4URI2"/>
<reference evidence="2" key="1">
    <citation type="submission" date="2022-03" db="EMBL/GenBank/DDBJ databases">
        <title>Genomic analyses of argali, domestic sheep and their hybrids provide insights into chromosomal evolution, heterosis and genetic basis of agronomic traits.</title>
        <authorList>
            <person name="Li M."/>
        </authorList>
    </citation>
    <scope>NUCLEOTIDE SEQUENCE</scope>
    <source>
        <strain evidence="2">CAU-MHL-2022a</strain>
        <tissue evidence="2">Skin</tissue>
    </source>
</reference>
<gene>
    <name evidence="2" type="ORF">MG293_001574</name>
</gene>
<comment type="caution">
    <text evidence="2">The sequence shown here is derived from an EMBL/GenBank/DDBJ whole genome shotgun (WGS) entry which is preliminary data.</text>
</comment>